<feature type="compositionally biased region" description="Basic and acidic residues" evidence="1">
    <location>
        <begin position="104"/>
        <end position="131"/>
    </location>
</feature>
<sequence length="588" mass="60344">MRGNIAAQRIGRLLLLIALAAATYFALTIFDHAARADEGVTDGSPSAKSPVREIAANAKAESQAVADTIGSAGNSNKSRDSDDSGAGRGDSYSSGAGRSNSDSSDARRSNSDSSDARRSNSDSSDARRSNSDDSGAGRGDSAGARRGNSDHSGVGASTLTKVRDVAKAATRAERPKAATQTGQLKAATRAERPKPVPSKVERARVVPSKAKPLRAEVQKADPAKVAPVAQPSRVVLPTVKERSKAAPVVSRVVSTLKAGDRALAASQDEQRKTEVRLTKPISVPAANSISQRTVPAVPVEVTKPLINAHNTLTTATTPTLHRTLTDAKRLAASARTANASLIHAQILTTTARTTNPSLIDETALTTSARTANPSLIHAQILTTTARTTNPSLIDTTALTTTARTTNLSLVDGTVLTARVPSRELSLAESSAPNVSVVSRELPVVSVAAATVPVRVQETPVAGVVRPVPLKRSAHRAGSLIATFQAVTPSVVASLAPSVISDLPVAAVRHDAGLRSGRGPEPVPPGSPLRPGSSFAGSGHLRDAGGGGNAPPTGTVPSSWRPEITAAAIASPIDASAFGRSVRYSGPPS</sequence>
<feature type="compositionally biased region" description="Low complexity" evidence="1">
    <location>
        <begin position="89"/>
        <end position="103"/>
    </location>
</feature>
<gene>
    <name evidence="2" type="ORF">JIG36_35255</name>
</gene>
<feature type="compositionally biased region" description="Basic and acidic residues" evidence="1">
    <location>
        <begin position="161"/>
        <end position="176"/>
    </location>
</feature>
<keyword evidence="3" id="KW-1185">Reference proteome</keyword>
<accession>A0ABS2ALR1</accession>
<feature type="region of interest" description="Disordered" evidence="1">
    <location>
        <begin position="38"/>
        <end position="201"/>
    </location>
</feature>
<reference evidence="2 3" key="1">
    <citation type="submission" date="2021-01" db="EMBL/GenBank/DDBJ databases">
        <title>Actinoplanes sp. nov. LDG1-06 isolated from lichen.</title>
        <authorList>
            <person name="Saeng-In P."/>
            <person name="Phongsopitanun W."/>
            <person name="Kanchanasin P."/>
            <person name="Yuki M."/>
            <person name="Kudo T."/>
            <person name="Ohkuma M."/>
            <person name="Tanasupawat S."/>
        </authorList>
    </citation>
    <scope>NUCLEOTIDE SEQUENCE [LARGE SCALE GENOMIC DNA]</scope>
    <source>
        <strain evidence="2 3">LDG1-06</strain>
    </source>
</reference>
<dbReference type="RefSeq" id="WP_203380752.1">
    <property type="nucleotide sequence ID" value="NZ_JAENHP010000016.1"/>
</dbReference>
<organism evidence="2 3">
    <name type="scientific">Paractinoplanes ovalisporus</name>
    <dbReference type="NCBI Taxonomy" id="2810368"/>
    <lineage>
        <taxon>Bacteria</taxon>
        <taxon>Bacillati</taxon>
        <taxon>Actinomycetota</taxon>
        <taxon>Actinomycetes</taxon>
        <taxon>Micromonosporales</taxon>
        <taxon>Micromonosporaceae</taxon>
        <taxon>Paractinoplanes</taxon>
    </lineage>
</organism>
<evidence type="ECO:0000256" key="1">
    <source>
        <dbReference type="SAM" id="MobiDB-lite"/>
    </source>
</evidence>
<dbReference type="Proteomes" id="UP000632138">
    <property type="component" value="Unassembled WGS sequence"/>
</dbReference>
<proteinExistence type="predicted"/>
<dbReference type="EMBL" id="JAENHP010000016">
    <property type="protein sequence ID" value="MBM2620771.1"/>
    <property type="molecule type" value="Genomic_DNA"/>
</dbReference>
<evidence type="ECO:0000313" key="3">
    <source>
        <dbReference type="Proteomes" id="UP000632138"/>
    </source>
</evidence>
<protein>
    <submittedName>
        <fullName evidence="2">Uncharacterized protein</fullName>
    </submittedName>
</protein>
<name>A0ABS2ALR1_9ACTN</name>
<comment type="caution">
    <text evidence="2">The sequence shown here is derived from an EMBL/GenBank/DDBJ whole genome shotgun (WGS) entry which is preliminary data.</text>
</comment>
<evidence type="ECO:0000313" key="2">
    <source>
        <dbReference type="EMBL" id="MBM2620771.1"/>
    </source>
</evidence>
<feature type="compositionally biased region" description="Basic and acidic residues" evidence="1">
    <location>
        <begin position="188"/>
        <end position="201"/>
    </location>
</feature>
<feature type="region of interest" description="Disordered" evidence="1">
    <location>
        <begin position="512"/>
        <end position="562"/>
    </location>
</feature>